<comment type="caution">
    <text evidence="2">The sequence shown here is derived from an EMBL/GenBank/DDBJ whole genome shotgun (WGS) entry which is preliminary data.</text>
</comment>
<feature type="region of interest" description="Disordered" evidence="1">
    <location>
        <begin position="1"/>
        <end position="30"/>
    </location>
</feature>
<accession>A0A699SRJ7</accession>
<sequence length="83" mass="9053">KDYDSTAGQSSKVKKKNNVSTGEPSKISKATKESVIPCMHAVAGYLHMKMDPELGDHAFMMDQEALAETLRADEAEQAAIKEI</sequence>
<organism evidence="2">
    <name type="scientific">Tanacetum cinerariifolium</name>
    <name type="common">Dalmatian daisy</name>
    <name type="synonym">Chrysanthemum cinerariifolium</name>
    <dbReference type="NCBI Taxonomy" id="118510"/>
    <lineage>
        <taxon>Eukaryota</taxon>
        <taxon>Viridiplantae</taxon>
        <taxon>Streptophyta</taxon>
        <taxon>Embryophyta</taxon>
        <taxon>Tracheophyta</taxon>
        <taxon>Spermatophyta</taxon>
        <taxon>Magnoliopsida</taxon>
        <taxon>eudicotyledons</taxon>
        <taxon>Gunneridae</taxon>
        <taxon>Pentapetalae</taxon>
        <taxon>asterids</taxon>
        <taxon>campanulids</taxon>
        <taxon>Asterales</taxon>
        <taxon>Asteraceae</taxon>
        <taxon>Asteroideae</taxon>
        <taxon>Anthemideae</taxon>
        <taxon>Anthemidinae</taxon>
        <taxon>Tanacetum</taxon>
    </lineage>
</organism>
<dbReference type="EMBL" id="BKCJ011186249">
    <property type="protein sequence ID" value="GFD00665.1"/>
    <property type="molecule type" value="Genomic_DNA"/>
</dbReference>
<reference evidence="2" key="1">
    <citation type="journal article" date="2019" name="Sci. Rep.">
        <title>Draft genome of Tanacetum cinerariifolium, the natural source of mosquito coil.</title>
        <authorList>
            <person name="Yamashiro T."/>
            <person name="Shiraishi A."/>
            <person name="Satake H."/>
            <person name="Nakayama K."/>
        </authorList>
    </citation>
    <scope>NUCLEOTIDE SEQUENCE</scope>
</reference>
<gene>
    <name evidence="2" type="ORF">Tci_872634</name>
</gene>
<dbReference type="AlphaFoldDB" id="A0A699SRJ7"/>
<name>A0A699SRJ7_TANCI</name>
<feature type="non-terminal residue" evidence="2">
    <location>
        <position position="1"/>
    </location>
</feature>
<protein>
    <submittedName>
        <fullName evidence="2">Uncharacterized protein</fullName>
    </submittedName>
</protein>
<evidence type="ECO:0000313" key="2">
    <source>
        <dbReference type="EMBL" id="GFD00665.1"/>
    </source>
</evidence>
<proteinExistence type="predicted"/>
<evidence type="ECO:0000256" key="1">
    <source>
        <dbReference type="SAM" id="MobiDB-lite"/>
    </source>
</evidence>